<dbReference type="Gene3D" id="2.60.120.10">
    <property type="entry name" value="Jelly Rolls"/>
    <property type="match status" value="2"/>
</dbReference>
<dbReference type="CDD" id="cd02227">
    <property type="entry name" value="cupin_TM1112-like"/>
    <property type="match status" value="1"/>
</dbReference>
<accession>A0A437H2B4</accession>
<keyword evidence="3" id="KW-1185">Reference proteome</keyword>
<dbReference type="Proteomes" id="UP000283003">
    <property type="component" value="Unassembled WGS sequence"/>
</dbReference>
<dbReference type="InterPro" id="IPR008579">
    <property type="entry name" value="UGlyAH_Cupin_dom"/>
</dbReference>
<name>A0A437H2B4_9SPHN</name>
<dbReference type="EMBL" id="RXOL01000001">
    <property type="protein sequence ID" value="RVQ69798.1"/>
    <property type="molecule type" value="Genomic_DNA"/>
</dbReference>
<sequence length="224" mass="23481">MAAGQSLATGSDPFGSDAQSLPVRAGPCEIFATAIATGEGRYSEIGGDTMILALDGALVLGCEGREIALAKGQSAVIARGTAFSWRADAPVTLIGMRYTDAPQGDGGIVAIDNGATLAPSNPPADEVLLSEKPSCRSNNQFASLDDGQFKCGIWDSTPYTRVPILFRHTELMHLLAGKVTFTDAAGRTATFGKGDTFIIEQGARCSWDSREDVAKIYGTFKPAD</sequence>
<dbReference type="SUPFAM" id="SSF51182">
    <property type="entry name" value="RmlC-like cupins"/>
    <property type="match status" value="2"/>
</dbReference>
<protein>
    <submittedName>
        <fullName evidence="2">DUF861 domain-containing protein</fullName>
    </submittedName>
</protein>
<gene>
    <name evidence="2" type="ORF">EKN06_03995</name>
</gene>
<dbReference type="PANTHER" id="PTHR40943">
    <property type="entry name" value="CYTOPLASMIC PROTEIN-RELATED"/>
    <property type="match status" value="1"/>
</dbReference>
<reference evidence="2 3" key="1">
    <citation type="submission" date="2018-12" db="EMBL/GenBank/DDBJ databases">
        <title>Croceicoccus ponticola sp. nov., a lipolytic bacterium isolated from seawater.</title>
        <authorList>
            <person name="Yoon J.-H."/>
        </authorList>
    </citation>
    <scope>NUCLEOTIDE SEQUENCE [LARGE SCALE GENOMIC DNA]</scope>
    <source>
        <strain evidence="2 3">GM-16</strain>
    </source>
</reference>
<dbReference type="OrthoDB" id="9799053at2"/>
<dbReference type="AlphaFoldDB" id="A0A437H2B4"/>
<feature type="domain" description="(S)-ureidoglycine aminohydrolase cupin" evidence="1">
    <location>
        <begin position="146"/>
        <end position="217"/>
    </location>
</feature>
<evidence type="ECO:0000313" key="3">
    <source>
        <dbReference type="Proteomes" id="UP000283003"/>
    </source>
</evidence>
<evidence type="ECO:0000313" key="2">
    <source>
        <dbReference type="EMBL" id="RVQ69798.1"/>
    </source>
</evidence>
<dbReference type="Pfam" id="PF05899">
    <property type="entry name" value="Cupin_3"/>
    <property type="match status" value="1"/>
</dbReference>
<dbReference type="InterPro" id="IPR014710">
    <property type="entry name" value="RmlC-like_jellyroll"/>
</dbReference>
<comment type="caution">
    <text evidence="2">The sequence shown here is derived from an EMBL/GenBank/DDBJ whole genome shotgun (WGS) entry which is preliminary data.</text>
</comment>
<proteinExistence type="predicted"/>
<dbReference type="InterPro" id="IPR011051">
    <property type="entry name" value="RmlC_Cupin_sf"/>
</dbReference>
<dbReference type="PANTHER" id="PTHR40943:SF1">
    <property type="entry name" value="CYTOPLASMIC PROTEIN"/>
    <property type="match status" value="1"/>
</dbReference>
<organism evidence="2 3">
    <name type="scientific">Croceicoccus ponticola</name>
    <dbReference type="NCBI Taxonomy" id="2217664"/>
    <lineage>
        <taxon>Bacteria</taxon>
        <taxon>Pseudomonadati</taxon>
        <taxon>Pseudomonadota</taxon>
        <taxon>Alphaproteobacteria</taxon>
        <taxon>Sphingomonadales</taxon>
        <taxon>Erythrobacteraceae</taxon>
        <taxon>Croceicoccus</taxon>
    </lineage>
</organism>
<evidence type="ECO:0000259" key="1">
    <source>
        <dbReference type="Pfam" id="PF05899"/>
    </source>
</evidence>